<evidence type="ECO:0000313" key="4">
    <source>
        <dbReference type="Proteomes" id="UP001595821"/>
    </source>
</evidence>
<dbReference type="InterPro" id="IPR050662">
    <property type="entry name" value="Sec-metab_biosynth-thioest"/>
</dbReference>
<dbReference type="Proteomes" id="UP001595821">
    <property type="component" value="Unassembled WGS sequence"/>
</dbReference>
<dbReference type="Gene3D" id="3.60.15.10">
    <property type="entry name" value="Ribonuclease Z/Hydroxyacylglutathione hydrolase-like"/>
    <property type="match status" value="1"/>
</dbReference>
<dbReference type="EMBL" id="JBHSDJ010000016">
    <property type="protein sequence ID" value="MFC4246784.1"/>
    <property type="molecule type" value="Genomic_DNA"/>
</dbReference>
<feature type="region of interest" description="Disordered" evidence="1">
    <location>
        <begin position="1"/>
        <end position="21"/>
    </location>
</feature>
<dbReference type="InterPro" id="IPR036866">
    <property type="entry name" value="RibonucZ/Hydroxyglut_hydro"/>
</dbReference>
<dbReference type="GeneID" id="71854292"/>
<dbReference type="InterPro" id="IPR036388">
    <property type="entry name" value="WH-like_DNA-bd_sf"/>
</dbReference>
<dbReference type="PANTHER" id="PTHR23131:SF0">
    <property type="entry name" value="ENDORIBONUCLEASE LACTB2"/>
    <property type="match status" value="1"/>
</dbReference>
<dbReference type="PANTHER" id="PTHR23131">
    <property type="entry name" value="ENDORIBONUCLEASE LACTB2"/>
    <property type="match status" value="1"/>
</dbReference>
<accession>A0ABD5NXG8</accession>
<sequence length="260" mass="27810">MDVRRVSVPTDTRAPGGHTNAYVLGRDPAVLVDPAGRTDALDRVVDERTVEAIMVTHTHPDHVGGVAAYAAETDATVWARRGYADRFRASAGVDPDRTFSAGTTLSAGDGHLTVLDTAGHAPDHVAIQAGADGPVCCGDCAVRAGSVVVGAPEGDMRAYLSSLRRLRAIDPPQLLAGHGPVVDDPQSTLERLIDHRLERERRVREAVVDGARTLEGVLESAYEKDLAGVRDLARVTVRAHLEKLAVEDDLEVDGDRVRLR</sequence>
<dbReference type="RefSeq" id="WP_246966377.1">
    <property type="nucleotide sequence ID" value="NZ_CP095397.1"/>
</dbReference>
<dbReference type="Pfam" id="PF00753">
    <property type="entry name" value="Lactamase_B"/>
    <property type="match status" value="1"/>
</dbReference>
<dbReference type="AlphaFoldDB" id="A0ABD5NXG8"/>
<evidence type="ECO:0000259" key="2">
    <source>
        <dbReference type="SMART" id="SM00849"/>
    </source>
</evidence>
<dbReference type="SMART" id="SM00849">
    <property type="entry name" value="Lactamase_B"/>
    <property type="match status" value="1"/>
</dbReference>
<dbReference type="SUPFAM" id="SSF56281">
    <property type="entry name" value="Metallo-hydrolase/oxidoreductase"/>
    <property type="match status" value="1"/>
</dbReference>
<dbReference type="InterPro" id="IPR001279">
    <property type="entry name" value="Metallo-B-lactamas"/>
</dbReference>
<evidence type="ECO:0000313" key="3">
    <source>
        <dbReference type="EMBL" id="MFC4246784.1"/>
    </source>
</evidence>
<reference evidence="3 4" key="1">
    <citation type="journal article" date="2014" name="Int. J. Syst. Evol. Microbiol.">
        <title>Complete genome sequence of Corynebacterium casei LMG S-19264T (=DSM 44701T), isolated from a smear-ripened cheese.</title>
        <authorList>
            <consortium name="US DOE Joint Genome Institute (JGI-PGF)"/>
            <person name="Walter F."/>
            <person name="Albersmeier A."/>
            <person name="Kalinowski J."/>
            <person name="Ruckert C."/>
        </authorList>
    </citation>
    <scope>NUCLEOTIDE SEQUENCE [LARGE SCALE GENOMIC DNA]</scope>
    <source>
        <strain evidence="3 4">IBRC-M 10912</strain>
    </source>
</reference>
<organism evidence="3 4">
    <name type="scientific">Natribaculum luteum</name>
    <dbReference type="NCBI Taxonomy" id="1586232"/>
    <lineage>
        <taxon>Archaea</taxon>
        <taxon>Methanobacteriati</taxon>
        <taxon>Methanobacteriota</taxon>
        <taxon>Stenosarchaea group</taxon>
        <taxon>Halobacteria</taxon>
        <taxon>Halobacteriales</taxon>
        <taxon>Natrialbaceae</taxon>
        <taxon>Natribaculum</taxon>
    </lineage>
</organism>
<proteinExistence type="predicted"/>
<evidence type="ECO:0000256" key="1">
    <source>
        <dbReference type="SAM" id="MobiDB-lite"/>
    </source>
</evidence>
<dbReference type="Gene3D" id="1.10.10.10">
    <property type="entry name" value="Winged helix-like DNA-binding domain superfamily/Winged helix DNA-binding domain"/>
    <property type="match status" value="1"/>
</dbReference>
<name>A0ABD5NXG8_9EURY</name>
<feature type="domain" description="Metallo-beta-lactamase" evidence="2">
    <location>
        <begin position="18"/>
        <end position="178"/>
    </location>
</feature>
<gene>
    <name evidence="3" type="ORF">ACFOZ7_07195</name>
</gene>
<comment type="caution">
    <text evidence="3">The sequence shown here is derived from an EMBL/GenBank/DDBJ whole genome shotgun (WGS) entry which is preliminary data.</text>
</comment>
<protein>
    <submittedName>
        <fullName evidence="3">MBL fold metallo-hydrolase</fullName>
    </submittedName>
</protein>